<dbReference type="InterPro" id="IPR037402">
    <property type="entry name" value="YidZ_PBP2"/>
</dbReference>
<feature type="domain" description="HTH lysR-type" evidence="5">
    <location>
        <begin position="7"/>
        <end position="64"/>
    </location>
</feature>
<accession>A0A1H0MBK1</accession>
<evidence type="ECO:0000256" key="2">
    <source>
        <dbReference type="ARBA" id="ARBA00023015"/>
    </source>
</evidence>
<evidence type="ECO:0000256" key="4">
    <source>
        <dbReference type="ARBA" id="ARBA00023163"/>
    </source>
</evidence>
<gene>
    <name evidence="6" type="ORF">SAMN05444142_1167</name>
</gene>
<dbReference type="SUPFAM" id="SSF53850">
    <property type="entry name" value="Periplasmic binding protein-like II"/>
    <property type="match status" value="1"/>
</dbReference>
<keyword evidence="2" id="KW-0805">Transcription regulation</keyword>
<dbReference type="InterPro" id="IPR000847">
    <property type="entry name" value="LysR_HTH_N"/>
</dbReference>
<organism evidence="6 7">
    <name type="scientific">Lutimaribacter pacificus</name>
    <dbReference type="NCBI Taxonomy" id="391948"/>
    <lineage>
        <taxon>Bacteria</taxon>
        <taxon>Pseudomonadati</taxon>
        <taxon>Pseudomonadota</taxon>
        <taxon>Alphaproteobacteria</taxon>
        <taxon>Rhodobacterales</taxon>
        <taxon>Roseobacteraceae</taxon>
        <taxon>Lutimaribacter</taxon>
    </lineage>
</organism>
<dbReference type="EMBL" id="FQZZ01000016">
    <property type="protein sequence ID" value="SHK99281.1"/>
    <property type="molecule type" value="Genomic_DNA"/>
</dbReference>
<protein>
    <submittedName>
        <fullName evidence="6">Transcriptional regulator, LysR family</fullName>
    </submittedName>
</protein>
<dbReference type="PANTHER" id="PTHR30118:SF15">
    <property type="entry name" value="TRANSCRIPTIONAL REGULATORY PROTEIN"/>
    <property type="match status" value="1"/>
</dbReference>
<evidence type="ECO:0000256" key="1">
    <source>
        <dbReference type="ARBA" id="ARBA00009437"/>
    </source>
</evidence>
<dbReference type="InterPro" id="IPR036388">
    <property type="entry name" value="WH-like_DNA-bd_sf"/>
</dbReference>
<dbReference type="PANTHER" id="PTHR30118">
    <property type="entry name" value="HTH-TYPE TRANSCRIPTIONAL REGULATOR LEUO-RELATED"/>
    <property type="match status" value="1"/>
</dbReference>
<keyword evidence="7" id="KW-1185">Reference proteome</keyword>
<keyword evidence="3" id="KW-0238">DNA-binding</keyword>
<dbReference type="Pfam" id="PF00126">
    <property type="entry name" value="HTH_1"/>
    <property type="match status" value="1"/>
</dbReference>
<dbReference type="Gene3D" id="3.40.190.10">
    <property type="entry name" value="Periplasmic binding protein-like II"/>
    <property type="match status" value="2"/>
</dbReference>
<proteinExistence type="inferred from homology"/>
<dbReference type="SUPFAM" id="SSF46785">
    <property type="entry name" value="Winged helix' DNA-binding domain"/>
    <property type="match status" value="1"/>
</dbReference>
<dbReference type="Proteomes" id="UP000324252">
    <property type="component" value="Unassembled WGS sequence"/>
</dbReference>
<dbReference type="Pfam" id="PF03466">
    <property type="entry name" value="LysR_substrate"/>
    <property type="match status" value="1"/>
</dbReference>
<dbReference type="GO" id="GO:0003677">
    <property type="term" value="F:DNA binding"/>
    <property type="evidence" value="ECO:0007669"/>
    <property type="project" value="UniProtKB-KW"/>
</dbReference>
<dbReference type="GO" id="GO:0003700">
    <property type="term" value="F:DNA-binding transcription factor activity"/>
    <property type="evidence" value="ECO:0007669"/>
    <property type="project" value="InterPro"/>
</dbReference>
<comment type="similarity">
    <text evidence="1">Belongs to the LysR transcriptional regulatory family.</text>
</comment>
<evidence type="ECO:0000313" key="6">
    <source>
        <dbReference type="EMBL" id="SHK99281.1"/>
    </source>
</evidence>
<dbReference type="InterPro" id="IPR005119">
    <property type="entry name" value="LysR_subst-bd"/>
</dbReference>
<dbReference type="PRINTS" id="PR00039">
    <property type="entry name" value="HTHLYSR"/>
</dbReference>
<dbReference type="InterPro" id="IPR050389">
    <property type="entry name" value="LysR-type_TF"/>
</dbReference>
<sequence>MNGLDHLDFNLLKVFDAIYQEGSVSRAAERLNLSQPATSNALNRLRTTLGDQLFVRTRDGMEPTVFARSIAEPVQRGLMGITSSIVQNMSFDPVTSDRRFTVLATDVGAATYVAALMRILREAAPNINLRVMEAPWEQYENLLEFGTADFALGRAEISDRFVREHIADTGFSAILCAKYAREIGVTPGSVIPYDLYLSLQHVRIWPRVTVGIRHPIDKALGDDAGQCRIVLTLPHSSVLTEFIPDSPLVATVTSALANSLCQKAEMIEAKLPFVVEPDHVLMIWHRRHQLDKGHAWMREQIRTLPRWPWNMLQDTGETKSA</sequence>
<evidence type="ECO:0000313" key="7">
    <source>
        <dbReference type="Proteomes" id="UP000324252"/>
    </source>
</evidence>
<dbReference type="RefSeq" id="WP_188129267.1">
    <property type="nucleotide sequence ID" value="NZ_FNIO01000009.1"/>
</dbReference>
<evidence type="ECO:0000259" key="5">
    <source>
        <dbReference type="PROSITE" id="PS50931"/>
    </source>
</evidence>
<name>A0A1H0MBK1_9RHOB</name>
<keyword evidence="4" id="KW-0804">Transcription</keyword>
<reference evidence="6 7" key="1">
    <citation type="submission" date="2016-11" db="EMBL/GenBank/DDBJ databases">
        <authorList>
            <person name="Varghese N."/>
            <person name="Submissions S."/>
        </authorList>
    </citation>
    <scope>NUCLEOTIDE SEQUENCE [LARGE SCALE GENOMIC DNA]</scope>
    <source>
        <strain evidence="6 7">DSM 29620</strain>
    </source>
</reference>
<dbReference type="AlphaFoldDB" id="A0A1H0MBK1"/>
<evidence type="ECO:0000256" key="3">
    <source>
        <dbReference type="ARBA" id="ARBA00023125"/>
    </source>
</evidence>
<dbReference type="InterPro" id="IPR036390">
    <property type="entry name" value="WH_DNA-bd_sf"/>
</dbReference>
<dbReference type="PROSITE" id="PS50931">
    <property type="entry name" value="HTH_LYSR"/>
    <property type="match status" value="1"/>
</dbReference>
<dbReference type="CDD" id="cd08417">
    <property type="entry name" value="PBP2_Nitroaromatics_like"/>
    <property type="match status" value="1"/>
</dbReference>
<dbReference type="Gene3D" id="1.10.10.10">
    <property type="entry name" value="Winged helix-like DNA-binding domain superfamily/Winged helix DNA-binding domain"/>
    <property type="match status" value="1"/>
</dbReference>